<feature type="domain" description="GAF" evidence="1">
    <location>
        <begin position="34"/>
        <end position="185"/>
    </location>
</feature>
<dbReference type="SUPFAM" id="SSF55781">
    <property type="entry name" value="GAF domain-like"/>
    <property type="match status" value="1"/>
</dbReference>
<dbReference type="PANTHER" id="PTHR43102">
    <property type="entry name" value="SLR1143 PROTEIN"/>
    <property type="match status" value="1"/>
</dbReference>
<dbReference type="Pfam" id="PF01590">
    <property type="entry name" value="GAF"/>
    <property type="match status" value="1"/>
</dbReference>
<protein>
    <submittedName>
        <fullName evidence="2">GAF domain-containing protein</fullName>
    </submittedName>
</protein>
<keyword evidence="4" id="KW-1185">Reference proteome</keyword>
<dbReference type="InterPro" id="IPR003018">
    <property type="entry name" value="GAF"/>
</dbReference>
<dbReference type="PANTHER" id="PTHR43102:SF2">
    <property type="entry name" value="GAF DOMAIN-CONTAINING PROTEIN"/>
    <property type="match status" value="1"/>
</dbReference>
<dbReference type="Gene3D" id="3.30.450.40">
    <property type="match status" value="1"/>
</dbReference>
<sequence length="185" mass="20362">MTTFDEAGYRHLTPVDNRGAERQARLRQLGLGEKPEPEFEAFAKRVAKTLGVPNAMVNFVGATHQYVGGLYSQMMPDEGATAGPEMRTAPLDTGYCPHVIARGMALVLEDVCDYPRFAGNDIVDRMNVRSYLGAPLIDRTGTPLGTLCVIDSEPRPWGRDGLHAIKSLASEGVELIHTHERERQN</sequence>
<dbReference type="EMBL" id="FOME01000008">
    <property type="protein sequence ID" value="SFD99924.1"/>
    <property type="molecule type" value="Genomic_DNA"/>
</dbReference>
<dbReference type="InterPro" id="IPR029016">
    <property type="entry name" value="GAF-like_dom_sf"/>
</dbReference>
<evidence type="ECO:0000313" key="5">
    <source>
        <dbReference type="Proteomes" id="UP000236729"/>
    </source>
</evidence>
<proteinExistence type="predicted"/>
<name>A0A1H6DTN1_9PSEU</name>
<reference evidence="4 5" key="2">
    <citation type="submission" date="2016-10" db="EMBL/GenBank/DDBJ databases">
        <authorList>
            <person name="Varghese N."/>
            <person name="Submissions S."/>
        </authorList>
    </citation>
    <scope>NUCLEOTIDE SEQUENCE [LARGE SCALE GENOMIC DNA]</scope>
    <source>
        <strain evidence="5">ATCC 20501</strain>
        <strain evidence="3 4">CGMCC 4.3529</strain>
    </source>
</reference>
<accession>A0A1I1WXK4</accession>
<evidence type="ECO:0000313" key="4">
    <source>
        <dbReference type="Proteomes" id="UP000199690"/>
    </source>
</evidence>
<dbReference type="Proteomes" id="UP000199690">
    <property type="component" value="Unassembled WGS sequence"/>
</dbReference>
<evidence type="ECO:0000313" key="2">
    <source>
        <dbReference type="EMBL" id="SEG88589.1"/>
    </source>
</evidence>
<dbReference type="EMBL" id="FNVB01000007">
    <property type="protein sequence ID" value="SEG88589.1"/>
    <property type="molecule type" value="Genomic_DNA"/>
</dbReference>
<organism evidence="2 5">
    <name type="scientific">Saccharopolyspora kobensis</name>
    <dbReference type="NCBI Taxonomy" id="146035"/>
    <lineage>
        <taxon>Bacteria</taxon>
        <taxon>Bacillati</taxon>
        <taxon>Actinomycetota</taxon>
        <taxon>Actinomycetes</taxon>
        <taxon>Pseudonocardiales</taxon>
        <taxon>Pseudonocardiaceae</taxon>
        <taxon>Saccharopolyspora</taxon>
    </lineage>
</organism>
<dbReference type="SMART" id="SM00065">
    <property type="entry name" value="GAF"/>
    <property type="match status" value="1"/>
</dbReference>
<dbReference type="RefSeq" id="WP_093354694.1">
    <property type="nucleotide sequence ID" value="NZ_FNVB01000007.1"/>
</dbReference>
<dbReference type="Proteomes" id="UP000236729">
    <property type="component" value="Unassembled WGS sequence"/>
</dbReference>
<reference evidence="2" key="1">
    <citation type="submission" date="2016-10" db="EMBL/GenBank/DDBJ databases">
        <authorList>
            <person name="de Groot N.N."/>
        </authorList>
    </citation>
    <scope>NUCLEOTIDE SEQUENCE [LARGE SCALE GENOMIC DNA]</scope>
    <source>
        <strain evidence="2">ATCC 20501</strain>
    </source>
</reference>
<dbReference type="AlphaFoldDB" id="A0A1H6DTN1"/>
<evidence type="ECO:0000313" key="3">
    <source>
        <dbReference type="EMBL" id="SFD99924.1"/>
    </source>
</evidence>
<accession>A0A1H6DTN1</accession>
<gene>
    <name evidence="2" type="ORF">SAMN02982929_04985</name>
    <name evidence="3" type="ORF">SAMN05216506_10843</name>
</gene>
<evidence type="ECO:0000259" key="1">
    <source>
        <dbReference type="SMART" id="SM00065"/>
    </source>
</evidence>
<dbReference type="SMR" id="A0A1H6DTN1"/>